<dbReference type="GO" id="GO:0008270">
    <property type="term" value="F:zinc ion binding"/>
    <property type="evidence" value="ECO:0007669"/>
    <property type="project" value="InterPro"/>
</dbReference>
<dbReference type="PhylomeDB" id="B8M7F5"/>
<evidence type="ECO:0000256" key="3">
    <source>
        <dbReference type="ARBA" id="ARBA00023125"/>
    </source>
</evidence>
<dbReference type="GO" id="GO:0000981">
    <property type="term" value="F:DNA-binding transcription factor activity, RNA polymerase II-specific"/>
    <property type="evidence" value="ECO:0007669"/>
    <property type="project" value="InterPro"/>
</dbReference>
<dbReference type="RefSeq" id="XP_002480809.1">
    <property type="nucleotide sequence ID" value="XM_002480764.1"/>
</dbReference>
<accession>B8M7F5</accession>
<feature type="domain" description="Zn(2)-C6 fungal-type" evidence="6">
    <location>
        <begin position="37"/>
        <end position="61"/>
    </location>
</feature>
<reference evidence="8" key="1">
    <citation type="journal article" date="2015" name="Genome Announc.">
        <title>Genome sequence of the AIDS-associated pathogen Penicillium marneffei (ATCC18224) and its near taxonomic relative Talaromyces stipitatus (ATCC10500).</title>
        <authorList>
            <person name="Nierman W.C."/>
            <person name="Fedorova-Abrams N.D."/>
            <person name="Andrianopoulos A."/>
        </authorList>
    </citation>
    <scope>NUCLEOTIDE SEQUENCE [LARGE SCALE GENOMIC DNA]</scope>
    <source>
        <strain evidence="8">ATCC 10500 / CBS 375.48 / QM 6759 / NRRL 1006</strain>
    </source>
</reference>
<dbReference type="CDD" id="cd00067">
    <property type="entry name" value="GAL4"/>
    <property type="match status" value="1"/>
</dbReference>
<dbReference type="STRING" id="441959.B8M7F5"/>
<dbReference type="eggNOG" id="ENOG502SJRS">
    <property type="taxonomic scope" value="Eukaryota"/>
</dbReference>
<dbReference type="VEuPathDB" id="FungiDB:TSTA_036010"/>
<evidence type="ECO:0000259" key="6">
    <source>
        <dbReference type="Pfam" id="PF00172"/>
    </source>
</evidence>
<comment type="subcellular location">
    <subcellularLocation>
        <location evidence="1">Nucleus</location>
    </subcellularLocation>
</comment>
<evidence type="ECO:0000256" key="5">
    <source>
        <dbReference type="ARBA" id="ARBA00023242"/>
    </source>
</evidence>
<keyword evidence="8" id="KW-1185">Reference proteome</keyword>
<proteinExistence type="predicted"/>
<dbReference type="Pfam" id="PF00172">
    <property type="entry name" value="Zn_clus"/>
    <property type="match status" value="1"/>
</dbReference>
<dbReference type="HOGENOM" id="CLU_015365_0_0_1"/>
<protein>
    <recommendedName>
        <fullName evidence="6">Zn(2)-C6 fungal-type domain-containing protein</fullName>
    </recommendedName>
</protein>
<evidence type="ECO:0000256" key="2">
    <source>
        <dbReference type="ARBA" id="ARBA00023015"/>
    </source>
</evidence>
<dbReference type="Proteomes" id="UP000001745">
    <property type="component" value="Unassembled WGS sequence"/>
</dbReference>
<name>B8M7F5_TALSN</name>
<evidence type="ECO:0000256" key="1">
    <source>
        <dbReference type="ARBA" id="ARBA00004123"/>
    </source>
</evidence>
<dbReference type="CDD" id="cd12148">
    <property type="entry name" value="fungal_TF_MHR"/>
    <property type="match status" value="1"/>
</dbReference>
<dbReference type="EMBL" id="EQ962654">
    <property type="protein sequence ID" value="EED20375.1"/>
    <property type="molecule type" value="Genomic_DNA"/>
</dbReference>
<dbReference type="InParanoid" id="B8M7F5"/>
<dbReference type="InterPro" id="IPR021858">
    <property type="entry name" value="Fun_TF"/>
</dbReference>
<dbReference type="InterPro" id="IPR036864">
    <property type="entry name" value="Zn2-C6_fun-type_DNA-bd_sf"/>
</dbReference>
<dbReference type="AlphaFoldDB" id="B8M7F5"/>
<dbReference type="GO" id="GO:0005634">
    <property type="term" value="C:nucleus"/>
    <property type="evidence" value="ECO:0007669"/>
    <property type="project" value="UniProtKB-SubCell"/>
</dbReference>
<dbReference type="PANTHER" id="PTHR37534">
    <property type="entry name" value="TRANSCRIPTIONAL ACTIVATOR PROTEIN UGA3"/>
    <property type="match status" value="1"/>
</dbReference>
<dbReference type="GO" id="GO:0045944">
    <property type="term" value="P:positive regulation of transcription by RNA polymerase II"/>
    <property type="evidence" value="ECO:0007669"/>
    <property type="project" value="TreeGrafter"/>
</dbReference>
<dbReference type="SUPFAM" id="SSF57701">
    <property type="entry name" value="Zn2/Cys6 DNA-binding domain"/>
    <property type="match status" value="1"/>
</dbReference>
<evidence type="ECO:0000313" key="7">
    <source>
        <dbReference type="EMBL" id="EED20375.1"/>
    </source>
</evidence>
<sequence>MNPAVPRPRWHRSPPVRQLWVFHPGYGCPLGQGQVAVKCDERRPSCGQCARLGHRCDYSPRLTFRDDTARVVERMTEVSTTGNVVWDCTSIAKARTLSPPVTPGVYDSLPPFFMLTSDDEREKKAEATVPGTYHVIVNPDSFTNLEYTDEASSVDLNIGHLKIRRGSGTSSTLSQRDDLHSVNELNDPNVVILDTFEDSNHRSPTANWRKARLSPASDITSASTLASPTFFPPENHGPLTLGPNTARYNSQEELLLAHFRDVVWKQLIQGQSSHDLFSPVSSPITPGVEIFEALASTFQPLYHAIMAISALSLARQHRSKSIDALQHYHQAFPSLQTALRDTNDLCSDGLFLTHFLLLVYEVAAAEEGGSNLWSHHMARLTQISLMRVSQYGSEQYPYIVWLVCNIDLYALLSGAGAGEFLKAMLDNNLLPSPRSQLYPLAPSGHSVIYPEEHDTLPSVLHFNHETFLLAIRLAFLAADLYRQTEEYRTSSPRSQNQSFDPKRRLYEIRDSFHQLWDSPQAHYLFENMKVLPQRSREVLQNALSLYHSCMLYSYTSLWRGQLLGPEGASDEIIAHHANSIFHIAEIIVHSHQFDLRFIIFPLFMAGVSTSSAGQKMMAMDLISSMEKQGIGRNATTTRHLLQMVYQAQTDQLMTVGHSANVGWSDVMVQQGMQIVNFGL</sequence>
<dbReference type="Pfam" id="PF11951">
    <property type="entry name" value="Fungal_trans_2"/>
    <property type="match status" value="1"/>
</dbReference>
<keyword evidence="3" id="KW-0238">DNA-binding</keyword>
<keyword evidence="5" id="KW-0539">Nucleus</keyword>
<evidence type="ECO:0000313" key="8">
    <source>
        <dbReference type="Proteomes" id="UP000001745"/>
    </source>
</evidence>
<dbReference type="Gene3D" id="4.10.240.10">
    <property type="entry name" value="Zn(2)-C6 fungal-type DNA-binding domain"/>
    <property type="match status" value="1"/>
</dbReference>
<dbReference type="OMA" id="WSHHISR"/>
<dbReference type="GO" id="GO:0000976">
    <property type="term" value="F:transcription cis-regulatory region binding"/>
    <property type="evidence" value="ECO:0007669"/>
    <property type="project" value="TreeGrafter"/>
</dbReference>
<gene>
    <name evidence="7" type="ORF">TSTA_036010</name>
</gene>
<dbReference type="GeneID" id="8101872"/>
<organism evidence="7 8">
    <name type="scientific">Talaromyces stipitatus (strain ATCC 10500 / CBS 375.48 / QM 6759 / NRRL 1006)</name>
    <name type="common">Penicillium stipitatum</name>
    <dbReference type="NCBI Taxonomy" id="441959"/>
    <lineage>
        <taxon>Eukaryota</taxon>
        <taxon>Fungi</taxon>
        <taxon>Dikarya</taxon>
        <taxon>Ascomycota</taxon>
        <taxon>Pezizomycotina</taxon>
        <taxon>Eurotiomycetes</taxon>
        <taxon>Eurotiomycetidae</taxon>
        <taxon>Eurotiales</taxon>
        <taxon>Trichocomaceae</taxon>
        <taxon>Talaromyces</taxon>
        <taxon>Talaromyces sect. Talaromyces</taxon>
    </lineage>
</organism>
<dbReference type="OrthoDB" id="3598904at2759"/>
<evidence type="ECO:0000256" key="4">
    <source>
        <dbReference type="ARBA" id="ARBA00023163"/>
    </source>
</evidence>
<dbReference type="InterPro" id="IPR001138">
    <property type="entry name" value="Zn2Cys6_DnaBD"/>
</dbReference>
<dbReference type="PANTHER" id="PTHR37534:SF49">
    <property type="entry name" value="LYSINE BIOSYNTHESIS REGULATORY PROTEIN LYS14"/>
    <property type="match status" value="1"/>
</dbReference>
<keyword evidence="4" id="KW-0804">Transcription</keyword>
<keyword evidence="2" id="KW-0805">Transcription regulation</keyword>